<proteinExistence type="predicted"/>
<dbReference type="Proteomes" id="UP000093501">
    <property type="component" value="Unassembled WGS sequence"/>
</dbReference>
<accession>A0A1C0AGQ4</accession>
<evidence type="ECO:0000256" key="1">
    <source>
        <dbReference type="SAM" id="Phobius"/>
    </source>
</evidence>
<comment type="caution">
    <text evidence="2">The sequence shown here is derived from an EMBL/GenBank/DDBJ whole genome shotgun (WGS) entry which is preliminary data.</text>
</comment>
<reference evidence="3" key="1">
    <citation type="submission" date="2016-07" db="EMBL/GenBank/DDBJ databases">
        <authorList>
            <person name="Florea S."/>
            <person name="Webb J.S."/>
            <person name="Jaromczyk J."/>
            <person name="Schardl C.L."/>
        </authorList>
    </citation>
    <scope>NUCLEOTIDE SEQUENCE [LARGE SCALE GENOMIC DNA]</scope>
    <source>
        <strain evidence="3">IPBSL-7</strain>
    </source>
</reference>
<organism evidence="2 3">
    <name type="scientific">Tessaracoccus lapidicaptus</name>
    <dbReference type="NCBI Taxonomy" id="1427523"/>
    <lineage>
        <taxon>Bacteria</taxon>
        <taxon>Bacillati</taxon>
        <taxon>Actinomycetota</taxon>
        <taxon>Actinomycetes</taxon>
        <taxon>Propionibacteriales</taxon>
        <taxon>Propionibacteriaceae</taxon>
        <taxon>Tessaracoccus</taxon>
    </lineage>
</organism>
<keyword evidence="1" id="KW-1133">Transmembrane helix</keyword>
<evidence type="ECO:0000313" key="3">
    <source>
        <dbReference type="Proteomes" id="UP000093501"/>
    </source>
</evidence>
<dbReference type="AlphaFoldDB" id="A0A1C0AGQ4"/>
<sequence>MSERPLPERLSYASGPALMTGVVLSIVLMSSALFGWWALGKEVRDRVTWAQAGTLLFFVLLMVAIMLSIGYSRLWADGDQVVVRNGPFLHRHPVASIAGVRMRPGDAWASLLIKGDGELKRRPVLAIQSLEGAGGQAKLVDLRRWLVERGATSSDVDPALLDPPPAPRPEDD</sequence>
<feature type="transmembrane region" description="Helical" evidence="1">
    <location>
        <begin position="49"/>
        <end position="71"/>
    </location>
</feature>
<dbReference type="EMBL" id="MBQD01000027">
    <property type="protein sequence ID" value="OCL30844.1"/>
    <property type="molecule type" value="Genomic_DNA"/>
</dbReference>
<protein>
    <recommendedName>
        <fullName evidence="4">PH domain-containing protein</fullName>
    </recommendedName>
</protein>
<keyword evidence="1" id="KW-0472">Membrane</keyword>
<dbReference type="RefSeq" id="WP_068752768.1">
    <property type="nucleotide sequence ID" value="NZ_JBDXXE010000016.1"/>
</dbReference>
<gene>
    <name evidence="2" type="ORF">BCR15_10225</name>
</gene>
<name>A0A1C0AGQ4_9ACTN</name>
<feature type="transmembrane region" description="Helical" evidence="1">
    <location>
        <begin position="12"/>
        <end position="37"/>
    </location>
</feature>
<keyword evidence="1" id="KW-0812">Transmembrane</keyword>
<evidence type="ECO:0000313" key="2">
    <source>
        <dbReference type="EMBL" id="OCL30844.1"/>
    </source>
</evidence>
<evidence type="ECO:0008006" key="4">
    <source>
        <dbReference type="Google" id="ProtNLM"/>
    </source>
</evidence>
<keyword evidence="3" id="KW-1185">Reference proteome</keyword>